<comment type="caution">
    <text evidence="2">The sequence shown here is derived from an EMBL/GenBank/DDBJ whole genome shotgun (WGS) entry which is preliminary data.</text>
</comment>
<protein>
    <submittedName>
        <fullName evidence="2">Uncharacterized protein</fullName>
    </submittedName>
</protein>
<reference evidence="2 3" key="1">
    <citation type="journal article" date="2012" name="J. Bacteriol.">
        <title>Draft Genome Sequence of the Soil Bacterium Burkholderia terrae Strain BS001, Which Interacts with Fungal Surface Structures.</title>
        <authorList>
            <person name="Nazir R."/>
            <person name="Hansen M.A."/>
            <person name="Sorensen S."/>
            <person name="van Elsas J.D."/>
        </authorList>
    </citation>
    <scope>NUCLEOTIDE SEQUENCE [LARGE SCALE GENOMIC DNA]</scope>
    <source>
        <strain evidence="2 3">BS001</strain>
    </source>
</reference>
<evidence type="ECO:0000313" key="3">
    <source>
        <dbReference type="Proteomes" id="UP000004980"/>
    </source>
</evidence>
<sequence length="85" mass="9554">MLVASPVRQSDEAGQRRERRDARPSTAWKALERPIRGARATLRRRGRRLTFRGAGRGDSLQHAQLRRSAACPAARQRAFSVNVGF</sequence>
<name>A0ABN0FUT6_9BURK</name>
<accession>A0ABN0FUT6</accession>
<feature type="compositionally biased region" description="Basic and acidic residues" evidence="1">
    <location>
        <begin position="9"/>
        <end position="23"/>
    </location>
</feature>
<feature type="region of interest" description="Disordered" evidence="1">
    <location>
        <begin position="1"/>
        <end position="26"/>
    </location>
</feature>
<proteinExistence type="predicted"/>
<dbReference type="Proteomes" id="UP000004980">
    <property type="component" value="Unassembled WGS sequence"/>
</dbReference>
<gene>
    <name evidence="2" type="ORF">WQE_03652</name>
</gene>
<keyword evidence="3" id="KW-1185">Reference proteome</keyword>
<evidence type="ECO:0000256" key="1">
    <source>
        <dbReference type="SAM" id="MobiDB-lite"/>
    </source>
</evidence>
<evidence type="ECO:0000313" key="2">
    <source>
        <dbReference type="EMBL" id="EIN02511.1"/>
    </source>
</evidence>
<organism evidence="2 3">
    <name type="scientific">Paraburkholderia hospita</name>
    <dbReference type="NCBI Taxonomy" id="169430"/>
    <lineage>
        <taxon>Bacteria</taxon>
        <taxon>Pseudomonadati</taxon>
        <taxon>Pseudomonadota</taxon>
        <taxon>Betaproteobacteria</taxon>
        <taxon>Burkholderiales</taxon>
        <taxon>Burkholderiaceae</taxon>
        <taxon>Paraburkholderia</taxon>
    </lineage>
</organism>
<dbReference type="EMBL" id="AKAU01000022">
    <property type="protein sequence ID" value="EIN02511.1"/>
    <property type="molecule type" value="Genomic_DNA"/>
</dbReference>